<name>A0A109L061_PSEFL</name>
<evidence type="ECO:0000256" key="1">
    <source>
        <dbReference type="SAM" id="Phobius"/>
    </source>
</evidence>
<comment type="caution">
    <text evidence="2">The sequence shown here is derived from an EMBL/GenBank/DDBJ whole genome shotgun (WGS) entry which is preliminary data.</text>
</comment>
<accession>A0A109L061</accession>
<gene>
    <name evidence="2" type="ORF">PFL603g_01764</name>
</gene>
<feature type="transmembrane region" description="Helical" evidence="1">
    <location>
        <begin position="12"/>
        <end position="32"/>
    </location>
</feature>
<sequence>MKPICDWRCCYRLYSVQITILIALLGFAQLELLPMWQAQLSPRAYATLNSGLALVLFLARLVKQGPPDQGISP</sequence>
<evidence type="ECO:0000313" key="2">
    <source>
        <dbReference type="EMBL" id="KWV78607.1"/>
    </source>
</evidence>
<reference evidence="2 3" key="1">
    <citation type="submission" date="2015-05" db="EMBL/GenBank/DDBJ databases">
        <title>A genomic and transcriptomic approach to investigate the blue pigment phenotype in Pseudomonas fluorescens.</title>
        <authorList>
            <person name="Andreani N.A."/>
            <person name="Cardazzo B."/>
        </authorList>
    </citation>
    <scope>NUCLEOTIDE SEQUENCE [LARGE SCALE GENOMIC DNA]</scope>
    <source>
        <strain evidence="2 3">Ps_40</strain>
    </source>
</reference>
<dbReference type="AlphaFoldDB" id="A0A109L061"/>
<feature type="transmembrane region" description="Helical" evidence="1">
    <location>
        <begin position="44"/>
        <end position="62"/>
    </location>
</feature>
<dbReference type="RefSeq" id="WP_060765881.1">
    <property type="nucleotide sequence ID" value="NZ_LCYC01000018.1"/>
</dbReference>
<dbReference type="PATRIC" id="fig|294.195.peg.1869"/>
<keyword evidence="1" id="KW-1133">Transmembrane helix</keyword>
<organism evidence="2 3">
    <name type="scientific">Pseudomonas fluorescens</name>
    <dbReference type="NCBI Taxonomy" id="294"/>
    <lineage>
        <taxon>Bacteria</taxon>
        <taxon>Pseudomonadati</taxon>
        <taxon>Pseudomonadota</taxon>
        <taxon>Gammaproteobacteria</taxon>
        <taxon>Pseudomonadales</taxon>
        <taxon>Pseudomonadaceae</taxon>
        <taxon>Pseudomonas</taxon>
    </lineage>
</organism>
<keyword evidence="1" id="KW-0812">Transmembrane</keyword>
<evidence type="ECO:0000313" key="3">
    <source>
        <dbReference type="Proteomes" id="UP000063434"/>
    </source>
</evidence>
<dbReference type="EMBL" id="LCYC01000018">
    <property type="protein sequence ID" value="KWV78607.1"/>
    <property type="molecule type" value="Genomic_DNA"/>
</dbReference>
<dbReference type="InterPro" id="IPR057700">
    <property type="entry name" value="DUF7940"/>
</dbReference>
<proteinExistence type="predicted"/>
<protein>
    <submittedName>
        <fullName evidence="2">Uncharacterized protein</fullName>
    </submittedName>
</protein>
<keyword evidence="1" id="KW-0472">Membrane</keyword>
<dbReference type="Proteomes" id="UP000063434">
    <property type="component" value="Unassembled WGS sequence"/>
</dbReference>
<dbReference type="Pfam" id="PF25612">
    <property type="entry name" value="DUF7940"/>
    <property type="match status" value="1"/>
</dbReference>